<keyword evidence="3" id="KW-0238">DNA-binding</keyword>
<evidence type="ECO:0000256" key="3">
    <source>
        <dbReference type="ARBA" id="ARBA00023125"/>
    </source>
</evidence>
<keyword evidence="2" id="KW-0805">Transcription regulation</keyword>
<organism evidence="6 7">
    <name type="scientific">Rubroshorea leprosula</name>
    <dbReference type="NCBI Taxonomy" id="152421"/>
    <lineage>
        <taxon>Eukaryota</taxon>
        <taxon>Viridiplantae</taxon>
        <taxon>Streptophyta</taxon>
        <taxon>Embryophyta</taxon>
        <taxon>Tracheophyta</taxon>
        <taxon>Spermatophyta</taxon>
        <taxon>Magnoliopsida</taxon>
        <taxon>eudicotyledons</taxon>
        <taxon>Gunneridae</taxon>
        <taxon>Pentapetalae</taxon>
        <taxon>rosids</taxon>
        <taxon>malvids</taxon>
        <taxon>Malvales</taxon>
        <taxon>Dipterocarpaceae</taxon>
        <taxon>Rubroshorea</taxon>
    </lineage>
</organism>
<dbReference type="Gene3D" id="2.40.330.10">
    <property type="entry name" value="DNA-binding pseudobarrel domain"/>
    <property type="match status" value="1"/>
</dbReference>
<evidence type="ECO:0000313" key="6">
    <source>
        <dbReference type="EMBL" id="GKV31779.1"/>
    </source>
</evidence>
<keyword evidence="7" id="KW-1185">Reference proteome</keyword>
<dbReference type="GO" id="GO:0003677">
    <property type="term" value="F:DNA binding"/>
    <property type="evidence" value="ECO:0007669"/>
    <property type="project" value="UniProtKB-KW"/>
</dbReference>
<comment type="subcellular location">
    <subcellularLocation>
        <location evidence="1">Nucleus</location>
    </subcellularLocation>
</comment>
<reference evidence="6 7" key="1">
    <citation type="journal article" date="2021" name="Commun. Biol.">
        <title>The genome of Shorea leprosula (Dipterocarpaceae) highlights the ecological relevance of drought in aseasonal tropical rainforests.</title>
        <authorList>
            <person name="Ng K.K.S."/>
            <person name="Kobayashi M.J."/>
            <person name="Fawcett J.A."/>
            <person name="Hatakeyama M."/>
            <person name="Paape T."/>
            <person name="Ng C.H."/>
            <person name="Ang C.C."/>
            <person name="Tnah L.H."/>
            <person name="Lee C.T."/>
            <person name="Nishiyama T."/>
            <person name="Sese J."/>
            <person name="O'Brien M.J."/>
            <person name="Copetti D."/>
            <person name="Mohd Noor M.I."/>
            <person name="Ong R.C."/>
            <person name="Putra M."/>
            <person name="Sireger I.Z."/>
            <person name="Indrioko S."/>
            <person name="Kosugi Y."/>
            <person name="Izuno A."/>
            <person name="Isagi Y."/>
            <person name="Lee S.L."/>
            <person name="Shimizu K.K."/>
        </authorList>
    </citation>
    <scope>NUCLEOTIDE SEQUENCE [LARGE SCALE GENOMIC DNA]</scope>
    <source>
        <strain evidence="6">214</strain>
    </source>
</reference>
<evidence type="ECO:0000256" key="5">
    <source>
        <dbReference type="ARBA" id="ARBA00023242"/>
    </source>
</evidence>
<keyword evidence="4" id="KW-0804">Transcription</keyword>
<accession>A0AAV5L4A4</accession>
<proteinExistence type="predicted"/>
<protein>
    <submittedName>
        <fullName evidence="6">Uncharacterized protein</fullName>
    </submittedName>
</protein>
<evidence type="ECO:0000313" key="7">
    <source>
        <dbReference type="Proteomes" id="UP001054252"/>
    </source>
</evidence>
<keyword evidence="5" id="KW-0539">Nucleus</keyword>
<gene>
    <name evidence="6" type="ORF">SLEP1_g40444</name>
</gene>
<dbReference type="EMBL" id="BPVZ01000092">
    <property type="protein sequence ID" value="GKV31779.1"/>
    <property type="molecule type" value="Genomic_DNA"/>
</dbReference>
<comment type="caution">
    <text evidence="6">The sequence shown here is derived from an EMBL/GenBank/DDBJ whole genome shotgun (WGS) entry which is preliminary data.</text>
</comment>
<name>A0AAV5L4A4_9ROSI</name>
<evidence type="ECO:0000256" key="4">
    <source>
        <dbReference type="ARBA" id="ARBA00023163"/>
    </source>
</evidence>
<evidence type="ECO:0000256" key="1">
    <source>
        <dbReference type="ARBA" id="ARBA00004123"/>
    </source>
</evidence>
<dbReference type="InterPro" id="IPR015300">
    <property type="entry name" value="DNA-bd_pseudobarrel_sf"/>
</dbReference>
<sequence length="223" mass="24635">MENLTVVLPTRALKPDGIAKGRVSASNQRFLHLMPRIPPDEKSTPFLAKDAHGRPIHHLMYEKRKSELRPKQTITGLKHFFQEHGLQPGDRITVYKEEGNEVMLMGTPISSALYIWDESSGHQRGKKEWGGTVEGGEQSDYGHLLVDQIGEGRRGADDRWNGGKEDLVSNRAAVMRPSGRVQRKESREVGGVVEPWGSPLPAPQPANIKAAALCCVVVTTVAF</sequence>
<dbReference type="GO" id="GO:0005634">
    <property type="term" value="C:nucleus"/>
    <property type="evidence" value="ECO:0007669"/>
    <property type="project" value="UniProtKB-SubCell"/>
</dbReference>
<dbReference type="Proteomes" id="UP001054252">
    <property type="component" value="Unassembled WGS sequence"/>
</dbReference>
<evidence type="ECO:0000256" key="2">
    <source>
        <dbReference type="ARBA" id="ARBA00023015"/>
    </source>
</evidence>
<dbReference type="AlphaFoldDB" id="A0AAV5L4A4"/>